<dbReference type="AlphaFoldDB" id="A0A081P3J0"/>
<feature type="region of interest" description="Disordered" evidence="1">
    <location>
        <begin position="111"/>
        <end position="141"/>
    </location>
</feature>
<name>A0A081P3J0_9BACL</name>
<dbReference type="Proteomes" id="UP000028123">
    <property type="component" value="Unassembled WGS sequence"/>
</dbReference>
<dbReference type="RefSeq" id="WP_036682906.1">
    <property type="nucleotide sequence ID" value="NZ_JNVM01000011.1"/>
</dbReference>
<evidence type="ECO:0000313" key="3">
    <source>
        <dbReference type="Proteomes" id="UP000028123"/>
    </source>
</evidence>
<dbReference type="eggNOG" id="ENOG5032TKA">
    <property type="taxonomic scope" value="Bacteria"/>
</dbReference>
<keyword evidence="2" id="KW-0282">Flagellum</keyword>
<reference evidence="2" key="1">
    <citation type="submission" date="2014-06" db="EMBL/GenBank/DDBJ databases">
        <title>Draft genome sequence of Paenibacillus sp. MSt1.</title>
        <authorList>
            <person name="Aw Y.K."/>
            <person name="Ong K.S."/>
            <person name="Gan H.M."/>
            <person name="Lee S.M."/>
        </authorList>
    </citation>
    <scope>NUCLEOTIDE SEQUENCE [LARGE SCALE GENOMIC DNA]</scope>
    <source>
        <strain evidence="2">MSt1</strain>
    </source>
</reference>
<accession>A0A081P3J0</accession>
<keyword evidence="3" id="KW-1185">Reference proteome</keyword>
<evidence type="ECO:0000256" key="1">
    <source>
        <dbReference type="SAM" id="MobiDB-lite"/>
    </source>
</evidence>
<sequence length="141" mass="16440">MSLNVANCDRCGKIYMKNNYGLCPNCLREMEKQYETCLKYLRENRACSIQELSDATEVPVKQIVKFIREGRISIKSNPNMTYECDVCGAHIREHNMCDACRARLTKEARNMAEDEQRKKQQAEQGKHASFLIKDRLQDRTK</sequence>
<dbReference type="EMBL" id="JNVM01000011">
    <property type="protein sequence ID" value="KEQ25263.1"/>
    <property type="molecule type" value="Genomic_DNA"/>
</dbReference>
<protein>
    <submittedName>
        <fullName evidence="2">Flagellar protein</fullName>
    </submittedName>
</protein>
<keyword evidence="2" id="KW-0969">Cilium</keyword>
<comment type="caution">
    <text evidence="2">The sequence shown here is derived from an EMBL/GenBank/DDBJ whole genome shotgun (WGS) entry which is preliminary data.</text>
</comment>
<evidence type="ECO:0000313" key="2">
    <source>
        <dbReference type="EMBL" id="KEQ25263.1"/>
    </source>
</evidence>
<gene>
    <name evidence="2" type="ORF">ET33_04180</name>
</gene>
<organism evidence="2 3">
    <name type="scientific">Paenibacillus tyrfis</name>
    <dbReference type="NCBI Taxonomy" id="1501230"/>
    <lineage>
        <taxon>Bacteria</taxon>
        <taxon>Bacillati</taxon>
        <taxon>Bacillota</taxon>
        <taxon>Bacilli</taxon>
        <taxon>Bacillales</taxon>
        <taxon>Paenibacillaceae</taxon>
        <taxon>Paenibacillus</taxon>
    </lineage>
</organism>
<dbReference type="OrthoDB" id="1739831at2"/>
<proteinExistence type="predicted"/>
<keyword evidence="2" id="KW-0966">Cell projection</keyword>